<organism evidence="1">
    <name type="scientific">Rhizophora mucronata</name>
    <name type="common">Asiatic mangrove</name>
    <dbReference type="NCBI Taxonomy" id="61149"/>
    <lineage>
        <taxon>Eukaryota</taxon>
        <taxon>Viridiplantae</taxon>
        <taxon>Streptophyta</taxon>
        <taxon>Embryophyta</taxon>
        <taxon>Tracheophyta</taxon>
        <taxon>Spermatophyta</taxon>
        <taxon>Magnoliopsida</taxon>
        <taxon>eudicotyledons</taxon>
        <taxon>Gunneridae</taxon>
        <taxon>Pentapetalae</taxon>
        <taxon>rosids</taxon>
        <taxon>fabids</taxon>
        <taxon>Malpighiales</taxon>
        <taxon>Rhizophoraceae</taxon>
        <taxon>Rhizophora</taxon>
    </lineage>
</organism>
<proteinExistence type="predicted"/>
<reference evidence="1" key="1">
    <citation type="submission" date="2018-02" db="EMBL/GenBank/DDBJ databases">
        <title>Rhizophora mucronata_Transcriptome.</title>
        <authorList>
            <person name="Meera S.P."/>
            <person name="Sreeshan A."/>
            <person name="Augustine A."/>
        </authorList>
    </citation>
    <scope>NUCLEOTIDE SEQUENCE</scope>
    <source>
        <tissue evidence="1">Leaf</tissue>
    </source>
</reference>
<dbReference type="AlphaFoldDB" id="A0A2P2PRW5"/>
<accession>A0A2P2PRW5</accession>
<protein>
    <submittedName>
        <fullName evidence="1">Uncharacterized protein</fullName>
    </submittedName>
</protein>
<dbReference type="EMBL" id="GGEC01076990">
    <property type="protein sequence ID" value="MBX57474.1"/>
    <property type="molecule type" value="Transcribed_RNA"/>
</dbReference>
<name>A0A2P2PRW5_RHIMU</name>
<evidence type="ECO:0000313" key="1">
    <source>
        <dbReference type="EMBL" id="MBX57474.1"/>
    </source>
</evidence>
<sequence>MQGCQNSWVTKSRYNSNNNGKVSIPNLIEVSYIYLFSPSNYVVH</sequence>